<dbReference type="InterPro" id="IPR036412">
    <property type="entry name" value="HAD-like_sf"/>
</dbReference>
<sequence length="230" mass="23805">MSEDGASAADVDRSASDDHLADGSAASFDCFGTLVSVPRPPSPARAIATQLTERGVTVPADWESAYAERHVDCPEGAELSLPIHTREALSSRGIHAEPSAVEAAVLDAFDRDAAVLPGAEEGLAAVDAPAGVLSNCSVPGLVPRTLSQVGLLDQFDAVVTSVDVGWRKPDRRAFGAIAVELGVGVDALVHVGDDRDADGGIDRHGGRYVPVDGDLRPLPDRLAGTSVVDR</sequence>
<accession>A0A1I5P4L8</accession>
<dbReference type="Pfam" id="PF00702">
    <property type="entry name" value="Hydrolase"/>
    <property type="match status" value="1"/>
</dbReference>
<evidence type="ECO:0000313" key="2">
    <source>
        <dbReference type="EMBL" id="SFP28426.1"/>
    </source>
</evidence>
<feature type="region of interest" description="Disordered" evidence="1">
    <location>
        <begin position="1"/>
        <end position="20"/>
    </location>
</feature>
<dbReference type="InterPro" id="IPR023214">
    <property type="entry name" value="HAD_sf"/>
</dbReference>
<dbReference type="EMBL" id="FOXI01000002">
    <property type="protein sequence ID" value="SFP28426.1"/>
    <property type="molecule type" value="Genomic_DNA"/>
</dbReference>
<dbReference type="Gene3D" id="1.10.150.400">
    <property type="match status" value="1"/>
</dbReference>
<feature type="compositionally biased region" description="Basic and acidic residues" evidence="1">
    <location>
        <begin position="10"/>
        <end position="20"/>
    </location>
</feature>
<dbReference type="Proteomes" id="UP000183769">
    <property type="component" value="Unassembled WGS sequence"/>
</dbReference>
<reference evidence="3" key="1">
    <citation type="submission" date="2016-10" db="EMBL/GenBank/DDBJ databases">
        <authorList>
            <person name="Varghese N."/>
            <person name="Submissions S."/>
        </authorList>
    </citation>
    <scope>NUCLEOTIDE SEQUENCE [LARGE SCALE GENOMIC DNA]</scope>
    <source>
        <strain evidence="3">CGMCC 1.10329</strain>
    </source>
</reference>
<proteinExistence type="predicted"/>
<gene>
    <name evidence="2" type="ORF">SAMN05216277_102322</name>
</gene>
<dbReference type="Gene3D" id="3.40.50.1000">
    <property type="entry name" value="HAD superfamily/HAD-like"/>
    <property type="match status" value="1"/>
</dbReference>
<evidence type="ECO:0000313" key="3">
    <source>
        <dbReference type="Proteomes" id="UP000183769"/>
    </source>
</evidence>
<organism evidence="2 3">
    <name type="scientific">Halolamina pelagica</name>
    <dbReference type="NCBI Taxonomy" id="699431"/>
    <lineage>
        <taxon>Archaea</taxon>
        <taxon>Methanobacteriati</taxon>
        <taxon>Methanobacteriota</taxon>
        <taxon>Stenosarchaea group</taxon>
        <taxon>Halobacteria</taxon>
        <taxon>Halobacteriales</taxon>
        <taxon>Haloferacaceae</taxon>
    </lineage>
</organism>
<dbReference type="RefSeq" id="WP_241729547.1">
    <property type="nucleotide sequence ID" value="NZ_FOXI01000002.1"/>
</dbReference>
<evidence type="ECO:0000256" key="1">
    <source>
        <dbReference type="SAM" id="MobiDB-lite"/>
    </source>
</evidence>
<name>A0A1I5P4L8_9EURY</name>
<dbReference type="AlphaFoldDB" id="A0A1I5P4L8"/>
<protein>
    <submittedName>
        <fullName evidence="2">FMN phosphatase YigB, HAD superfamily</fullName>
    </submittedName>
</protein>
<dbReference type="SUPFAM" id="SSF56784">
    <property type="entry name" value="HAD-like"/>
    <property type="match status" value="1"/>
</dbReference>
<keyword evidence="3" id="KW-1185">Reference proteome</keyword>